<dbReference type="STRING" id="215250.A0A316YPA6"/>
<protein>
    <submittedName>
        <fullName evidence="10">Uncharacterized protein</fullName>
    </submittedName>
</protein>
<evidence type="ECO:0000256" key="9">
    <source>
        <dbReference type="ARBA" id="ARBA00023310"/>
    </source>
</evidence>
<keyword evidence="7" id="KW-0496">Mitochondrion</keyword>
<dbReference type="GO" id="GO:0015078">
    <property type="term" value="F:proton transmembrane transporter activity"/>
    <property type="evidence" value="ECO:0007669"/>
    <property type="project" value="InterPro"/>
</dbReference>
<evidence type="ECO:0000256" key="1">
    <source>
        <dbReference type="ARBA" id="ARBA00004325"/>
    </source>
</evidence>
<dbReference type="OrthoDB" id="437at2759"/>
<keyword evidence="4" id="KW-0138">CF(0)</keyword>
<name>A0A316YPA6_9BASI</name>
<dbReference type="Proteomes" id="UP000245768">
    <property type="component" value="Unassembled WGS sequence"/>
</dbReference>
<dbReference type="GO" id="GO:0015986">
    <property type="term" value="P:proton motive force-driven ATP synthesis"/>
    <property type="evidence" value="ECO:0007669"/>
    <property type="project" value="InterPro"/>
</dbReference>
<evidence type="ECO:0000256" key="2">
    <source>
        <dbReference type="ARBA" id="ARBA00005699"/>
    </source>
</evidence>
<evidence type="ECO:0000256" key="5">
    <source>
        <dbReference type="ARBA" id="ARBA00022781"/>
    </source>
</evidence>
<sequence length="169" mass="18070">MGAQIASLRSSANRGVHVSAVNKDAASSAQKAAEGASKQLTNLADKARQLGKPLADRASSVTGVNVSSYADSLLYNLRVAGSLFKQVYIAEGMAPPKLQAIQEAYRTMYARAVDANWWTGIVNNGEWKRLALYAVEAYGIFNIGEMIGRRHIVGYKVDKSAASSASGHH</sequence>
<evidence type="ECO:0000313" key="10">
    <source>
        <dbReference type="EMBL" id="PWN90634.1"/>
    </source>
</evidence>
<accession>A0A316YPA6</accession>
<reference evidence="10 11" key="1">
    <citation type="journal article" date="2018" name="Mol. Biol. Evol.">
        <title>Broad Genomic Sampling Reveals a Smut Pathogenic Ancestry of the Fungal Clade Ustilaginomycotina.</title>
        <authorList>
            <person name="Kijpornyongpan T."/>
            <person name="Mondo S.J."/>
            <person name="Barry K."/>
            <person name="Sandor L."/>
            <person name="Lee J."/>
            <person name="Lipzen A."/>
            <person name="Pangilinan J."/>
            <person name="LaButti K."/>
            <person name="Hainaut M."/>
            <person name="Henrissat B."/>
            <person name="Grigoriev I.V."/>
            <person name="Spatafora J.W."/>
            <person name="Aime M.C."/>
        </authorList>
    </citation>
    <scope>NUCLEOTIDE SEQUENCE [LARGE SCALE GENOMIC DNA]</scope>
    <source>
        <strain evidence="10 11">MCA 4198</strain>
    </source>
</reference>
<dbReference type="EMBL" id="KZ819636">
    <property type="protein sequence ID" value="PWN90634.1"/>
    <property type="molecule type" value="Genomic_DNA"/>
</dbReference>
<evidence type="ECO:0000256" key="7">
    <source>
        <dbReference type="ARBA" id="ARBA00023128"/>
    </source>
</evidence>
<keyword evidence="5" id="KW-0375">Hydrogen ion transport</keyword>
<dbReference type="AlphaFoldDB" id="A0A316YPA6"/>
<evidence type="ECO:0000256" key="8">
    <source>
        <dbReference type="ARBA" id="ARBA00023136"/>
    </source>
</evidence>
<proteinExistence type="inferred from homology"/>
<evidence type="ECO:0000256" key="3">
    <source>
        <dbReference type="ARBA" id="ARBA00022448"/>
    </source>
</evidence>
<keyword evidence="9" id="KW-0066">ATP synthesis</keyword>
<dbReference type="InterPro" id="IPR006808">
    <property type="entry name" value="ATP_synth_F0_gsu_mt"/>
</dbReference>
<comment type="subcellular location">
    <subcellularLocation>
        <location evidence="1">Mitochondrion membrane</location>
    </subcellularLocation>
</comment>
<dbReference type="RefSeq" id="XP_025377832.1">
    <property type="nucleotide sequence ID" value="XM_025518808.1"/>
</dbReference>
<keyword evidence="11" id="KW-1185">Reference proteome</keyword>
<evidence type="ECO:0000256" key="6">
    <source>
        <dbReference type="ARBA" id="ARBA00023065"/>
    </source>
</evidence>
<gene>
    <name evidence="10" type="ORF">FA10DRAFT_229829</name>
</gene>
<evidence type="ECO:0000313" key="11">
    <source>
        <dbReference type="Proteomes" id="UP000245768"/>
    </source>
</evidence>
<keyword evidence="3" id="KW-0813">Transport</keyword>
<dbReference type="GO" id="GO:0045259">
    <property type="term" value="C:proton-transporting ATP synthase complex"/>
    <property type="evidence" value="ECO:0007669"/>
    <property type="project" value="UniProtKB-KW"/>
</dbReference>
<dbReference type="GeneID" id="37040724"/>
<comment type="similarity">
    <text evidence="2">Belongs to the ATPase g subunit family.</text>
</comment>
<organism evidence="10 11">
    <name type="scientific">Acaromyces ingoldii</name>
    <dbReference type="NCBI Taxonomy" id="215250"/>
    <lineage>
        <taxon>Eukaryota</taxon>
        <taxon>Fungi</taxon>
        <taxon>Dikarya</taxon>
        <taxon>Basidiomycota</taxon>
        <taxon>Ustilaginomycotina</taxon>
        <taxon>Exobasidiomycetes</taxon>
        <taxon>Exobasidiales</taxon>
        <taxon>Cryptobasidiaceae</taxon>
        <taxon>Acaromyces</taxon>
    </lineage>
</organism>
<dbReference type="InParanoid" id="A0A316YPA6"/>
<keyword evidence="6" id="KW-0406">Ion transport</keyword>
<keyword evidence="8" id="KW-0472">Membrane</keyword>
<dbReference type="Pfam" id="PF04718">
    <property type="entry name" value="ATP-synt_G"/>
    <property type="match status" value="1"/>
</dbReference>
<dbReference type="GO" id="GO:0031966">
    <property type="term" value="C:mitochondrial membrane"/>
    <property type="evidence" value="ECO:0007669"/>
    <property type="project" value="UniProtKB-SubCell"/>
</dbReference>
<evidence type="ECO:0000256" key="4">
    <source>
        <dbReference type="ARBA" id="ARBA00022547"/>
    </source>
</evidence>